<evidence type="ECO:0000313" key="6">
    <source>
        <dbReference type="EMBL" id="CUS08552.1"/>
    </source>
</evidence>
<proteinExistence type="predicted"/>
<dbReference type="InterPro" id="IPR013324">
    <property type="entry name" value="RNA_pol_sigma_r3/r4-like"/>
</dbReference>
<dbReference type="NCBIfam" id="TIGR02937">
    <property type="entry name" value="sigma70-ECF"/>
    <property type="match status" value="1"/>
</dbReference>
<dbReference type="Pfam" id="PF04542">
    <property type="entry name" value="Sigma70_r2"/>
    <property type="match status" value="1"/>
</dbReference>
<dbReference type="Gene3D" id="1.10.1740.10">
    <property type="match status" value="1"/>
</dbReference>
<dbReference type="Gene3D" id="1.10.10.10">
    <property type="entry name" value="Winged helix-like DNA-binding domain superfamily/Winged helix DNA-binding domain"/>
    <property type="match status" value="1"/>
</dbReference>
<dbReference type="EMBL" id="LN891126">
    <property type="protein sequence ID" value="CUS08552.1"/>
    <property type="molecule type" value="Genomic_DNA"/>
</dbReference>
<feature type="region of interest" description="Disordered" evidence="1">
    <location>
        <begin position="96"/>
        <end position="119"/>
    </location>
</feature>
<keyword evidence="2" id="KW-1133">Transmembrane helix</keyword>
<feature type="domain" description="AB hydrolase-1" evidence="3">
    <location>
        <begin position="508"/>
        <end position="604"/>
    </location>
</feature>
<feature type="domain" description="RNA polymerase sigma-70 region 2" evidence="4">
    <location>
        <begin position="24"/>
        <end position="97"/>
    </location>
</feature>
<dbReference type="InterPro" id="IPR000073">
    <property type="entry name" value="AB_hydrolase_1"/>
</dbReference>
<dbReference type="InterPro" id="IPR013325">
    <property type="entry name" value="RNA_pol_sigma_r2"/>
</dbReference>
<dbReference type="AlphaFoldDB" id="A0A292PLK1"/>
<dbReference type="Pfam" id="PF00561">
    <property type="entry name" value="Abhydrolase_1"/>
    <property type="match status" value="1"/>
</dbReference>
<dbReference type="InterPro" id="IPR036388">
    <property type="entry name" value="WH-like_DNA-bd_sf"/>
</dbReference>
<evidence type="ECO:0000313" key="7">
    <source>
        <dbReference type="Proteomes" id="UP001412239"/>
    </source>
</evidence>
<feature type="transmembrane region" description="Helical" evidence="2">
    <location>
        <begin position="278"/>
        <end position="303"/>
    </location>
</feature>
<dbReference type="Proteomes" id="UP001412239">
    <property type="component" value="Unassembled WGS sequence"/>
</dbReference>
<sequence length="682" mass="72925">MDPRSLQALIAGAAQGDHACFAKIYERTHTHLFGVAVRILGQGQAAEDVLQEAYVSIWKSAAGYRSEVDGQTIQPMTWLIAIVRNKALDAFRARARRKESELPESGDVDEEDSESTMAPAPSAMQLLEQATEALHIAGCMNALEGSHRQSLALAYYQGLSHSEVAAQMGAPLGLPGRAGGGGMRYTHPELLEHLASAYVLGTLAGGARRRFERLQRDRADVRVRVAQWEARLGQLAMSVPAHQPSPRVWAAIAARTQPAGTRHAPQGKAGWLGWLKPAGFGVGGLAAGVIAASAFFLAMPTLFMSSDQLAMRSGERLPQSYVGLLTDAQGNGKLLVSSLRHGKTMTVKVIGPITPPATGKLVLWAVPASGPAFSLGTVPTSGSAVSMLPDTSEKLLSKVGKLVVTLETEANPAKPGETVRQLRQAVVNRPARAVAVFFTVLLLAYLAICAALFVYQRSLIYFPQPKSGDAATTVHFQVKDAELAITTRQAAGPKAMVYFGGNAEDVSANLPSFSEAFPGHALYLLHYRGYGGSSGSPTEAALQSDALALFDHVSKTHADVTVVGRSLGSGVAVWVASQRPVSRLILVKPYNSLQELAAQRFPWFPISWLLVDKFESWKYAPKVTAPTLLIAAEHDEVIPAASTGKLHARFNKGTAALKMLPGTSHNTVSQHPQYLALFQSML</sequence>
<dbReference type="GO" id="GO:0005886">
    <property type="term" value="C:plasma membrane"/>
    <property type="evidence" value="ECO:0007669"/>
    <property type="project" value="InterPro"/>
</dbReference>
<evidence type="ECO:0000256" key="1">
    <source>
        <dbReference type="SAM" id="MobiDB-lite"/>
    </source>
</evidence>
<keyword evidence="7" id="KW-1185">Reference proteome</keyword>
<feature type="compositionally biased region" description="Acidic residues" evidence="1">
    <location>
        <begin position="102"/>
        <end position="114"/>
    </location>
</feature>
<keyword evidence="2" id="KW-0472">Membrane</keyword>
<dbReference type="PANTHER" id="PTHR12277">
    <property type="entry name" value="ALPHA/BETA HYDROLASE DOMAIN-CONTAINING PROTEIN"/>
    <property type="match status" value="1"/>
</dbReference>
<keyword evidence="2" id="KW-0812">Transmembrane</keyword>
<dbReference type="GO" id="GO:0006352">
    <property type="term" value="P:DNA-templated transcription initiation"/>
    <property type="evidence" value="ECO:0007669"/>
    <property type="project" value="InterPro"/>
</dbReference>
<reference evidence="6" key="1">
    <citation type="submission" date="2015-10" db="EMBL/GenBank/DDBJ databases">
        <authorList>
            <person name="Regsiter A."/>
            <person name="william w."/>
        </authorList>
    </citation>
    <scope>NUCLEOTIDE SEQUENCE</scope>
    <source>
        <strain evidence="6">Montdore</strain>
    </source>
</reference>
<dbReference type="Pfam" id="PF10099">
    <property type="entry name" value="RskA_C"/>
    <property type="match status" value="1"/>
</dbReference>
<name>A0A292PLK1_9PEZI</name>
<evidence type="ECO:0000259" key="5">
    <source>
        <dbReference type="Pfam" id="PF10099"/>
    </source>
</evidence>
<protein>
    <submittedName>
        <fullName evidence="6">Uncharacterized protein</fullName>
    </submittedName>
</protein>
<evidence type="ECO:0000259" key="3">
    <source>
        <dbReference type="Pfam" id="PF00561"/>
    </source>
</evidence>
<dbReference type="SUPFAM" id="SSF53474">
    <property type="entry name" value="alpha/beta-Hydrolases"/>
    <property type="match status" value="1"/>
</dbReference>
<feature type="domain" description="Anti-sigma K factor RskA C-terminal" evidence="5">
    <location>
        <begin position="287"/>
        <end position="413"/>
    </location>
</feature>
<gene>
    <name evidence="6" type="ORF">GSTUAT00007365001</name>
</gene>
<dbReference type="Gene3D" id="3.40.50.1820">
    <property type="entry name" value="alpha/beta hydrolase"/>
    <property type="match status" value="1"/>
</dbReference>
<dbReference type="SUPFAM" id="SSF88659">
    <property type="entry name" value="Sigma3 and sigma4 domains of RNA polymerase sigma factors"/>
    <property type="match status" value="1"/>
</dbReference>
<feature type="transmembrane region" description="Helical" evidence="2">
    <location>
        <begin position="433"/>
        <end position="455"/>
    </location>
</feature>
<dbReference type="PANTHER" id="PTHR12277:SF81">
    <property type="entry name" value="PROTEIN ABHD13"/>
    <property type="match status" value="1"/>
</dbReference>
<evidence type="ECO:0000259" key="4">
    <source>
        <dbReference type="Pfam" id="PF04542"/>
    </source>
</evidence>
<dbReference type="InterPro" id="IPR007627">
    <property type="entry name" value="RNA_pol_sigma70_r2"/>
</dbReference>
<dbReference type="SUPFAM" id="SSF88946">
    <property type="entry name" value="Sigma2 domain of RNA polymerase sigma factors"/>
    <property type="match status" value="1"/>
</dbReference>
<evidence type="ECO:0000256" key="2">
    <source>
        <dbReference type="SAM" id="Phobius"/>
    </source>
</evidence>
<accession>A0A292PLK1</accession>
<dbReference type="GO" id="GO:0003700">
    <property type="term" value="F:DNA-binding transcription factor activity"/>
    <property type="evidence" value="ECO:0007669"/>
    <property type="project" value="InterPro"/>
</dbReference>
<organism evidence="6 7">
    <name type="scientific">Tuber aestivum</name>
    <name type="common">summer truffle</name>
    <dbReference type="NCBI Taxonomy" id="59557"/>
    <lineage>
        <taxon>Eukaryota</taxon>
        <taxon>Fungi</taxon>
        <taxon>Dikarya</taxon>
        <taxon>Ascomycota</taxon>
        <taxon>Pezizomycotina</taxon>
        <taxon>Pezizomycetes</taxon>
        <taxon>Pezizales</taxon>
        <taxon>Tuberaceae</taxon>
        <taxon>Tuber</taxon>
    </lineage>
</organism>
<dbReference type="InterPro" id="IPR029058">
    <property type="entry name" value="AB_hydrolase_fold"/>
</dbReference>
<dbReference type="InterPro" id="IPR018764">
    <property type="entry name" value="RskA_C"/>
</dbReference>
<dbReference type="InterPro" id="IPR014284">
    <property type="entry name" value="RNA_pol_sigma-70_dom"/>
</dbReference>